<dbReference type="AlphaFoldDB" id="A0A6J7AXB6"/>
<dbReference type="Gene3D" id="2.40.50.840">
    <property type="match status" value="1"/>
</dbReference>
<dbReference type="SUPFAM" id="SSF53901">
    <property type="entry name" value="Thiolase-like"/>
    <property type="match status" value="1"/>
</dbReference>
<dbReference type="Pfam" id="PF18313">
    <property type="entry name" value="TLP1_add_C"/>
    <property type="match status" value="1"/>
</dbReference>
<dbReference type="Gene3D" id="3.40.47.10">
    <property type="match status" value="1"/>
</dbReference>
<gene>
    <name evidence="2" type="ORF">UFOPK3139_03374</name>
</gene>
<sequence length="204" mass="21753">MQDSHRGALHEAGIGVDDIAMFDFYSCFPVAVEMACEMLGLDDRDPRRFTLTGGLPYAGGPGSAYTLHSIAAMVDRVREQPHETALVTGNGMFLSKHASSVWGGRPRPLAPVGSASAPRTTLAQMPLTVDEAPTGRGTIDGYTVLHDRAGEPARGLVVGHLANGHRFVAHVIEPEALVELEQYEGVGRNGDVRRGEGVNILELA</sequence>
<evidence type="ECO:0000313" key="2">
    <source>
        <dbReference type="EMBL" id="CAB4836928.1"/>
    </source>
</evidence>
<organism evidence="2">
    <name type="scientific">freshwater metagenome</name>
    <dbReference type="NCBI Taxonomy" id="449393"/>
    <lineage>
        <taxon>unclassified sequences</taxon>
        <taxon>metagenomes</taxon>
        <taxon>ecological metagenomes</taxon>
    </lineage>
</organism>
<protein>
    <submittedName>
        <fullName evidence="2">Unannotated protein</fullName>
    </submittedName>
</protein>
<accession>A0A6J7AXB6</accession>
<dbReference type="InterPro" id="IPR040771">
    <property type="entry name" value="TLP1_add_C"/>
</dbReference>
<reference evidence="2" key="1">
    <citation type="submission" date="2020-05" db="EMBL/GenBank/DDBJ databases">
        <authorList>
            <person name="Chiriac C."/>
            <person name="Salcher M."/>
            <person name="Ghai R."/>
            <person name="Kavagutti S V."/>
        </authorList>
    </citation>
    <scope>NUCLEOTIDE SEQUENCE</scope>
</reference>
<name>A0A6J7AXB6_9ZZZZ</name>
<dbReference type="EMBL" id="CAFABA010000266">
    <property type="protein sequence ID" value="CAB4836928.1"/>
    <property type="molecule type" value="Genomic_DNA"/>
</dbReference>
<dbReference type="InterPro" id="IPR016039">
    <property type="entry name" value="Thiolase-like"/>
</dbReference>
<proteinExistence type="predicted"/>
<feature type="domain" description="Thiolase-like protein type 1 additional C-terminal" evidence="1">
    <location>
        <begin position="128"/>
        <end position="194"/>
    </location>
</feature>
<evidence type="ECO:0000259" key="1">
    <source>
        <dbReference type="Pfam" id="PF18313"/>
    </source>
</evidence>
<dbReference type="GO" id="GO:0016746">
    <property type="term" value="F:acyltransferase activity"/>
    <property type="evidence" value="ECO:0007669"/>
    <property type="project" value="InterPro"/>
</dbReference>